<name>A0A1H6JAL1_RUMFL</name>
<feature type="region of interest" description="Disordered" evidence="1">
    <location>
        <begin position="22"/>
        <end position="60"/>
    </location>
</feature>
<proteinExistence type="predicted"/>
<gene>
    <name evidence="2" type="ORF">SAMN02910265_01559</name>
</gene>
<dbReference type="RefSeq" id="WP_074716076.1">
    <property type="nucleotide sequence ID" value="NZ_FNWV01000004.1"/>
</dbReference>
<evidence type="ECO:0000256" key="1">
    <source>
        <dbReference type="SAM" id="MobiDB-lite"/>
    </source>
</evidence>
<sequence length="247" mass="27774">MKKGLYGFTAFVMALTLVGCGADKNKSSDKESKSSKATALSDEKKDTKTDSKKSESAANIPDIKEYAGEYRKNGHGSWGDLPEDLKPDNIEEALKNDPMTISEDGILHFCGQDYKLVAEGEDDGANIYSVDGSDFDFKKYCKSSSKYVAKNYEGPVFLTEEETHMTFNGEDVSYVNLLLYISPKGDTSCPEYISFELKNGDDDDDWSSEWDDWDDDSDWDWDDEDESTEEENNNTNNDRARKQVSFG</sequence>
<feature type="region of interest" description="Disordered" evidence="1">
    <location>
        <begin position="200"/>
        <end position="247"/>
    </location>
</feature>
<dbReference type="EMBL" id="FNWV01000004">
    <property type="protein sequence ID" value="SEH57394.1"/>
    <property type="molecule type" value="Genomic_DNA"/>
</dbReference>
<dbReference type="PROSITE" id="PS51257">
    <property type="entry name" value="PROKAR_LIPOPROTEIN"/>
    <property type="match status" value="1"/>
</dbReference>
<dbReference type="OrthoDB" id="1821511at2"/>
<organism evidence="2 3">
    <name type="scientific">Ruminococcus flavefaciens</name>
    <dbReference type="NCBI Taxonomy" id="1265"/>
    <lineage>
        <taxon>Bacteria</taxon>
        <taxon>Bacillati</taxon>
        <taxon>Bacillota</taxon>
        <taxon>Clostridia</taxon>
        <taxon>Eubacteriales</taxon>
        <taxon>Oscillospiraceae</taxon>
        <taxon>Ruminococcus</taxon>
    </lineage>
</organism>
<accession>A0A1H6JAL1</accession>
<feature type="compositionally biased region" description="Basic and acidic residues" evidence="1">
    <location>
        <begin position="41"/>
        <end position="55"/>
    </location>
</feature>
<dbReference type="Proteomes" id="UP000183190">
    <property type="component" value="Unassembled WGS sequence"/>
</dbReference>
<evidence type="ECO:0000313" key="3">
    <source>
        <dbReference type="Proteomes" id="UP000183190"/>
    </source>
</evidence>
<protein>
    <submittedName>
        <fullName evidence="2">Uncharacterized protein</fullName>
    </submittedName>
</protein>
<evidence type="ECO:0000313" key="2">
    <source>
        <dbReference type="EMBL" id="SEH57394.1"/>
    </source>
</evidence>
<feature type="compositionally biased region" description="Acidic residues" evidence="1">
    <location>
        <begin position="201"/>
        <end position="232"/>
    </location>
</feature>
<reference evidence="2 3" key="1">
    <citation type="submission" date="2016-10" db="EMBL/GenBank/DDBJ databases">
        <authorList>
            <person name="de Groot N.N."/>
        </authorList>
    </citation>
    <scope>NUCLEOTIDE SEQUENCE [LARGE SCALE GENOMIC DNA]</scope>
    <source>
        <strain evidence="2 3">YAD2003</strain>
    </source>
</reference>
<feature type="compositionally biased region" description="Basic and acidic residues" evidence="1">
    <location>
        <begin position="23"/>
        <end position="34"/>
    </location>
</feature>
<dbReference type="AlphaFoldDB" id="A0A1H6JAL1"/>